<protein>
    <recommendedName>
        <fullName evidence="3">Phage tail collar domain-containing protein</fullName>
    </recommendedName>
</protein>
<evidence type="ECO:0008006" key="3">
    <source>
        <dbReference type="Google" id="ProtNLM"/>
    </source>
</evidence>
<accession>A0A1G2CJK2</accession>
<dbReference type="AlphaFoldDB" id="A0A1G2CJK2"/>
<name>A0A1G2CJK2_9BACT</name>
<evidence type="ECO:0000313" key="1">
    <source>
        <dbReference type="EMBL" id="OGZ01583.1"/>
    </source>
</evidence>
<reference evidence="1 2" key="1">
    <citation type="journal article" date="2016" name="Nat. Commun.">
        <title>Thousands of microbial genomes shed light on interconnected biogeochemical processes in an aquifer system.</title>
        <authorList>
            <person name="Anantharaman K."/>
            <person name="Brown C.T."/>
            <person name="Hug L.A."/>
            <person name="Sharon I."/>
            <person name="Castelle C.J."/>
            <person name="Probst A.J."/>
            <person name="Thomas B.C."/>
            <person name="Singh A."/>
            <person name="Wilkins M.J."/>
            <person name="Karaoz U."/>
            <person name="Brodie E.L."/>
            <person name="Williams K.H."/>
            <person name="Hubbard S.S."/>
            <person name="Banfield J.F."/>
        </authorList>
    </citation>
    <scope>NUCLEOTIDE SEQUENCE [LARGE SCALE GENOMIC DNA]</scope>
</reference>
<dbReference type="Proteomes" id="UP000178495">
    <property type="component" value="Unassembled WGS sequence"/>
</dbReference>
<gene>
    <name evidence="1" type="ORF">A3A43_01595</name>
</gene>
<organism evidence="1 2">
    <name type="scientific">Candidatus Liptonbacteria bacterium RIFCSPLOWO2_01_FULL_56_20</name>
    <dbReference type="NCBI Taxonomy" id="1798652"/>
    <lineage>
        <taxon>Bacteria</taxon>
        <taxon>Candidatus Liptoniibacteriota</taxon>
    </lineage>
</organism>
<dbReference type="STRING" id="1798652.A3A43_01595"/>
<sequence>MNQASTAFVRGKRFVWLLGGALALGLLYAAIQAGAFVGPSTSGGTGSGAVATDAQGNLSIGISPSATSRLYVLAGPTNVYGLQIQNDTGDSLFRLSRGAAASAIFRLGTDGTFVLQNQSADAFAINAAGNVGIGTTVPAQKLHVLGSAQISGSVYTTAVGHANSASLLEVGGGGATYGGGTIRMFGGTHATTPGIISFHTGTGIGIPSETARITAAGSVGIGTDAPSQKLDVNGAIALRGQAALDSDASAVYVGDLASGDGTRALALRAGDATRAYITIGGNVGIGTVNPTSTLTVQGEIKTTSGGVRFPDGSLQSSAASAGLGGSGTANFVAKFTAGTVVGNSIIYDNGTNVGIGTGGSATAKLQIGGAAGVDGIRFPDGTLQTTAAAGGAAIPSGLIAMFDASCPSGWTRFAALDGRFPQGASAYGGTGGAASHSHTVSAAPNHSHMVTGVTTVEDAWHSHGVNFVSGDGWGGPWSSTWAAGTFDYTDSPAHRHNISGVTDPQSAPHNHGVNLAATLDGGHSHTLDTVSNLPPYLNVVFCRKN</sequence>
<proteinExistence type="predicted"/>
<comment type="caution">
    <text evidence="1">The sequence shown here is derived from an EMBL/GenBank/DDBJ whole genome shotgun (WGS) entry which is preliminary data.</text>
</comment>
<dbReference type="EMBL" id="MHLC01000007">
    <property type="protein sequence ID" value="OGZ01583.1"/>
    <property type="molecule type" value="Genomic_DNA"/>
</dbReference>
<evidence type="ECO:0000313" key="2">
    <source>
        <dbReference type="Proteomes" id="UP000178495"/>
    </source>
</evidence>